<keyword evidence="1" id="KW-0561">Oxygen transport</keyword>
<organism evidence="3 4">
    <name type="scientific">Caenorhabditis bovis</name>
    <dbReference type="NCBI Taxonomy" id="2654633"/>
    <lineage>
        <taxon>Eukaryota</taxon>
        <taxon>Metazoa</taxon>
        <taxon>Ecdysozoa</taxon>
        <taxon>Nematoda</taxon>
        <taxon>Chromadorea</taxon>
        <taxon>Rhabditida</taxon>
        <taxon>Rhabditina</taxon>
        <taxon>Rhabditomorpha</taxon>
        <taxon>Rhabditoidea</taxon>
        <taxon>Rhabditidae</taxon>
        <taxon>Peloderinae</taxon>
        <taxon>Caenorhabditis</taxon>
    </lineage>
</organism>
<keyword evidence="1" id="KW-0408">Iron</keyword>
<evidence type="ECO:0000313" key="4">
    <source>
        <dbReference type="Proteomes" id="UP000494206"/>
    </source>
</evidence>
<gene>
    <name evidence="3" type="ORF">CBOVIS_LOCUS7202</name>
</gene>
<dbReference type="InterPro" id="IPR000971">
    <property type="entry name" value="Globin"/>
</dbReference>
<dbReference type="InterPro" id="IPR044399">
    <property type="entry name" value="Mb-like_M"/>
</dbReference>
<dbReference type="GO" id="GO:0005344">
    <property type="term" value="F:oxygen carrier activity"/>
    <property type="evidence" value="ECO:0007669"/>
    <property type="project" value="UniProtKB-KW"/>
</dbReference>
<dbReference type="GO" id="GO:0019825">
    <property type="term" value="F:oxygen binding"/>
    <property type="evidence" value="ECO:0007669"/>
    <property type="project" value="InterPro"/>
</dbReference>
<sequence length="169" mass="19843">MGQLLAMFRRSRLDATRIRSVWCDHIKSGDHYFQKVVLGVCSRNACIRSAMLASTQQFAANEDEENFVLSNLADRITVFFEQLITDDVISNQADLQKQCYELGRQHCSYSKKMFKISYWEEFLLMMMDVLENEHPETTKDEQKAWHAFIRFINENMLDGYLDATSYVKQ</sequence>
<dbReference type="AlphaFoldDB" id="A0A8S1EUB6"/>
<keyword evidence="4" id="KW-1185">Reference proteome</keyword>
<comment type="similarity">
    <text evidence="1">Belongs to the globin family.</text>
</comment>
<dbReference type="EMBL" id="CADEPM010000004">
    <property type="protein sequence ID" value="CAB3404946.1"/>
    <property type="molecule type" value="Genomic_DNA"/>
</dbReference>
<keyword evidence="1" id="KW-0349">Heme</keyword>
<reference evidence="3 4" key="1">
    <citation type="submission" date="2020-04" db="EMBL/GenBank/DDBJ databases">
        <authorList>
            <person name="Laetsch R D."/>
            <person name="Stevens L."/>
            <person name="Kumar S."/>
            <person name="Blaxter L. M."/>
        </authorList>
    </citation>
    <scope>NUCLEOTIDE SEQUENCE [LARGE SCALE GENOMIC DNA]</scope>
</reference>
<dbReference type="Proteomes" id="UP000494206">
    <property type="component" value="Unassembled WGS sequence"/>
</dbReference>
<protein>
    <recommendedName>
        <fullName evidence="2">Globin domain-containing protein</fullName>
    </recommendedName>
</protein>
<proteinExistence type="inferred from homology"/>
<dbReference type="CDD" id="cd01040">
    <property type="entry name" value="Mb-like"/>
    <property type="match status" value="1"/>
</dbReference>
<dbReference type="SUPFAM" id="SSF46458">
    <property type="entry name" value="Globin-like"/>
    <property type="match status" value="1"/>
</dbReference>
<dbReference type="OrthoDB" id="5781842at2759"/>
<dbReference type="Pfam" id="PF00042">
    <property type="entry name" value="Globin"/>
    <property type="match status" value="1"/>
</dbReference>
<name>A0A8S1EUB6_9PELO</name>
<evidence type="ECO:0000256" key="1">
    <source>
        <dbReference type="RuleBase" id="RU000356"/>
    </source>
</evidence>
<dbReference type="GO" id="GO:0020037">
    <property type="term" value="F:heme binding"/>
    <property type="evidence" value="ECO:0007669"/>
    <property type="project" value="InterPro"/>
</dbReference>
<evidence type="ECO:0000313" key="3">
    <source>
        <dbReference type="EMBL" id="CAB3404946.1"/>
    </source>
</evidence>
<comment type="caution">
    <text evidence="3">The sequence shown here is derived from an EMBL/GenBank/DDBJ whole genome shotgun (WGS) entry which is preliminary data.</text>
</comment>
<keyword evidence="1" id="KW-0479">Metal-binding</keyword>
<dbReference type="InterPro" id="IPR009050">
    <property type="entry name" value="Globin-like_sf"/>
</dbReference>
<accession>A0A8S1EUB6</accession>
<dbReference type="InterPro" id="IPR012292">
    <property type="entry name" value="Globin/Proto"/>
</dbReference>
<keyword evidence="1" id="KW-0813">Transport</keyword>
<evidence type="ECO:0000259" key="2">
    <source>
        <dbReference type="Pfam" id="PF00042"/>
    </source>
</evidence>
<feature type="domain" description="Globin" evidence="2">
    <location>
        <begin position="68"/>
        <end position="154"/>
    </location>
</feature>
<dbReference type="Gene3D" id="1.10.490.10">
    <property type="entry name" value="Globins"/>
    <property type="match status" value="1"/>
</dbReference>